<dbReference type="EC" id="3.5.4.10" evidence="10"/>
<evidence type="ECO:0000259" key="11">
    <source>
        <dbReference type="PROSITE" id="PS51855"/>
    </source>
</evidence>
<evidence type="ECO:0000256" key="3">
    <source>
        <dbReference type="ARBA" id="ARBA00007667"/>
    </source>
</evidence>
<dbReference type="GO" id="GO:0003937">
    <property type="term" value="F:IMP cyclohydrolase activity"/>
    <property type="evidence" value="ECO:0007669"/>
    <property type="project" value="UniProtKB-UniRule"/>
</dbReference>
<sequence>MMKRALISVSDKTGIVEFARVLVQLGWELISTGGTKLVLDEAGIKTIAIDDVTGFPEMMDGRVKTLHPNIHGGLLARRDVESHLQAARDNQIELIDLVVVNLYPFRETILRPDVTYDLAVENIDIGGPSMLRSAAKNHASVTVVVDPTDYALVLEEFAATGETTYETRQRLAAKVFRHTAAYDALIAEYFTAQVRESKPEKLTLTYDLKQAMRYGENPQQAADFYQKAIPTEYSIASAKQLNGKELSFNNIRDADAAIRIIRDFKDKPTVVALKHMNPCGIGQAETIETAWDYCYEADPVSIFGGIVVLNREVDAATAEKMHPIFLEIIIAPSYTAEALAILTHKKKNLRLLELPFDAQDASKVEAEYTGVVGGLLVQNQDVVKENPANWQVVTDRQPTEQEVSALEFAWKAIKYVKSNGIIVTNDHMTLGVGPGQTNRVASVRIAIDQAKECLDGAVLASDAFFPFADNIEEIAAAGIKAIIQPGGSVRDQESIDAANKHGMVMVFTGIRHFRH</sequence>
<feature type="domain" description="MGS-like" evidence="11">
    <location>
        <begin position="1"/>
        <end position="145"/>
    </location>
</feature>
<proteinExistence type="inferred from homology"/>
<dbReference type="EC" id="2.1.2.3" evidence="10"/>
<dbReference type="GO" id="GO:0004643">
    <property type="term" value="F:phosphoribosylaminoimidazolecarboxamide formyltransferase activity"/>
    <property type="evidence" value="ECO:0007669"/>
    <property type="project" value="UniProtKB-UniRule"/>
</dbReference>
<dbReference type="FunFam" id="3.40.50.1380:FF:000001">
    <property type="entry name" value="Bifunctional purine biosynthesis protein PurH"/>
    <property type="match status" value="1"/>
</dbReference>
<comment type="catalytic activity">
    <reaction evidence="8 10">
        <text>(6R)-10-formyltetrahydrofolate + 5-amino-1-(5-phospho-beta-D-ribosyl)imidazole-4-carboxamide = 5-formamido-1-(5-phospho-D-ribosyl)imidazole-4-carboxamide + (6S)-5,6,7,8-tetrahydrofolate</text>
        <dbReference type="Rhea" id="RHEA:22192"/>
        <dbReference type="ChEBI" id="CHEBI:57453"/>
        <dbReference type="ChEBI" id="CHEBI:58467"/>
        <dbReference type="ChEBI" id="CHEBI:58475"/>
        <dbReference type="ChEBI" id="CHEBI:195366"/>
        <dbReference type="EC" id="2.1.2.3"/>
    </reaction>
</comment>
<dbReference type="AlphaFoldDB" id="A0AAE4Q5R4"/>
<comment type="pathway">
    <text evidence="1 10">Purine metabolism; IMP biosynthesis via de novo pathway; IMP from 5-formamido-1-(5-phospho-D-ribosyl)imidazole-4-carboxamide: step 1/1.</text>
</comment>
<dbReference type="SUPFAM" id="SSF52335">
    <property type="entry name" value="Methylglyoxal synthase-like"/>
    <property type="match status" value="1"/>
</dbReference>
<dbReference type="PROSITE" id="PS51855">
    <property type="entry name" value="MGS"/>
    <property type="match status" value="1"/>
</dbReference>
<evidence type="ECO:0000256" key="2">
    <source>
        <dbReference type="ARBA" id="ARBA00004954"/>
    </source>
</evidence>
<comment type="pathway">
    <text evidence="2 10">Purine metabolism; IMP biosynthesis via de novo pathway; 5-formamido-1-(5-phospho-D-ribosyl)imidazole-4-carboxamide from 5-amino-1-(5-phospho-D-ribosyl)imidazole-4-carboxamide (10-formyl THF route): step 1/1.</text>
</comment>
<evidence type="ECO:0000256" key="5">
    <source>
        <dbReference type="ARBA" id="ARBA00022755"/>
    </source>
</evidence>
<evidence type="ECO:0000256" key="7">
    <source>
        <dbReference type="ARBA" id="ARBA00023268"/>
    </source>
</evidence>
<keyword evidence="6 10" id="KW-0378">Hydrolase</keyword>
<dbReference type="HAMAP" id="MF_00139">
    <property type="entry name" value="PurH"/>
    <property type="match status" value="1"/>
</dbReference>
<dbReference type="Proteomes" id="UP001186118">
    <property type="component" value="Unassembled WGS sequence"/>
</dbReference>
<gene>
    <name evidence="10 12" type="primary">purH</name>
    <name evidence="12" type="ORF">KB584_08450</name>
</gene>
<accession>A0AAE4Q5R4</accession>
<evidence type="ECO:0000256" key="4">
    <source>
        <dbReference type="ARBA" id="ARBA00022679"/>
    </source>
</evidence>
<dbReference type="FunFam" id="3.40.140.20:FF:000001">
    <property type="entry name" value="Bifunctional purine biosynthesis protein PurH"/>
    <property type="match status" value="1"/>
</dbReference>
<dbReference type="PIRSF" id="PIRSF000414">
    <property type="entry name" value="AICARFT_IMPCHas"/>
    <property type="match status" value="1"/>
</dbReference>
<comment type="domain">
    <text evidence="10">The IMP cyclohydrolase activity resides in the N-terminal region.</text>
</comment>
<evidence type="ECO:0000256" key="6">
    <source>
        <dbReference type="ARBA" id="ARBA00022801"/>
    </source>
</evidence>
<evidence type="ECO:0000256" key="9">
    <source>
        <dbReference type="ARBA" id="ARBA00050687"/>
    </source>
</evidence>
<evidence type="ECO:0000313" key="13">
    <source>
        <dbReference type="Proteomes" id="UP001186118"/>
    </source>
</evidence>
<comment type="similarity">
    <text evidence="3 10">Belongs to the PurH family.</text>
</comment>
<comment type="catalytic activity">
    <reaction evidence="9 10">
        <text>IMP + H2O = 5-formamido-1-(5-phospho-D-ribosyl)imidazole-4-carboxamide</text>
        <dbReference type="Rhea" id="RHEA:18445"/>
        <dbReference type="ChEBI" id="CHEBI:15377"/>
        <dbReference type="ChEBI" id="CHEBI:58053"/>
        <dbReference type="ChEBI" id="CHEBI:58467"/>
        <dbReference type="EC" id="3.5.4.10"/>
    </reaction>
</comment>
<protein>
    <recommendedName>
        <fullName evidence="10">Bifunctional purine biosynthesis protein PurH</fullName>
    </recommendedName>
    <domain>
        <recommendedName>
            <fullName evidence="10">Phosphoribosylaminoimidazolecarboxamide formyltransferase</fullName>
            <ecNumber evidence="10">2.1.2.3</ecNumber>
        </recommendedName>
        <alternativeName>
            <fullName evidence="10">AICAR transformylase</fullName>
        </alternativeName>
    </domain>
    <domain>
        <recommendedName>
            <fullName evidence="10">IMP cyclohydrolase</fullName>
            <ecNumber evidence="10">3.5.4.10</ecNumber>
        </recommendedName>
        <alternativeName>
            <fullName evidence="10">ATIC</fullName>
        </alternativeName>
        <alternativeName>
            <fullName evidence="10">IMP synthase</fullName>
        </alternativeName>
        <alternativeName>
            <fullName evidence="10">Inosinicase</fullName>
        </alternativeName>
    </domain>
</protein>
<dbReference type="InterPro" id="IPR002695">
    <property type="entry name" value="PurH-like"/>
</dbReference>
<evidence type="ECO:0000256" key="1">
    <source>
        <dbReference type="ARBA" id="ARBA00004844"/>
    </source>
</evidence>
<dbReference type="Gene3D" id="3.40.140.20">
    <property type="match status" value="2"/>
</dbReference>
<dbReference type="EMBL" id="JAGQEX010000017">
    <property type="protein sequence ID" value="MDV5977480.1"/>
    <property type="molecule type" value="Genomic_DNA"/>
</dbReference>
<dbReference type="InterPro" id="IPR024051">
    <property type="entry name" value="AICAR_Tfase_dup_dom_sf"/>
</dbReference>
<evidence type="ECO:0000256" key="10">
    <source>
        <dbReference type="HAMAP-Rule" id="MF_00139"/>
    </source>
</evidence>
<evidence type="ECO:0000313" key="12">
    <source>
        <dbReference type="EMBL" id="MDV5977480.1"/>
    </source>
</evidence>
<name>A0AAE4Q5R4_STRCB</name>
<dbReference type="GO" id="GO:0005829">
    <property type="term" value="C:cytosol"/>
    <property type="evidence" value="ECO:0007669"/>
    <property type="project" value="TreeGrafter"/>
</dbReference>
<dbReference type="CDD" id="cd01421">
    <property type="entry name" value="IMPCH"/>
    <property type="match status" value="1"/>
</dbReference>
<comment type="caution">
    <text evidence="12">The sequence shown here is derived from an EMBL/GenBank/DDBJ whole genome shotgun (WGS) entry which is preliminary data.</text>
</comment>
<dbReference type="PANTHER" id="PTHR11692">
    <property type="entry name" value="BIFUNCTIONAL PURINE BIOSYNTHESIS PROTEIN PURH"/>
    <property type="match status" value="1"/>
</dbReference>
<keyword evidence="4 10" id="KW-0808">Transferase</keyword>
<dbReference type="FunFam" id="3.40.140.20:FF:000002">
    <property type="entry name" value="Bifunctional purine biosynthesis protein PurH"/>
    <property type="match status" value="1"/>
</dbReference>
<keyword evidence="7 10" id="KW-0511">Multifunctional enzyme</keyword>
<dbReference type="Pfam" id="PF02142">
    <property type="entry name" value="MGS"/>
    <property type="match status" value="1"/>
</dbReference>
<organism evidence="12 13">
    <name type="scientific">Streptococcus canis</name>
    <dbReference type="NCBI Taxonomy" id="1329"/>
    <lineage>
        <taxon>Bacteria</taxon>
        <taxon>Bacillati</taxon>
        <taxon>Bacillota</taxon>
        <taxon>Bacilli</taxon>
        <taxon>Lactobacillales</taxon>
        <taxon>Streptococcaceae</taxon>
        <taxon>Streptococcus</taxon>
    </lineage>
</organism>
<dbReference type="SMART" id="SM00798">
    <property type="entry name" value="AICARFT_IMPCHas"/>
    <property type="match status" value="1"/>
</dbReference>
<dbReference type="InterPro" id="IPR011607">
    <property type="entry name" value="MGS-like_dom"/>
</dbReference>
<dbReference type="SMART" id="SM00851">
    <property type="entry name" value="MGS"/>
    <property type="match status" value="1"/>
</dbReference>
<dbReference type="InterPro" id="IPR036914">
    <property type="entry name" value="MGS-like_dom_sf"/>
</dbReference>
<dbReference type="GO" id="GO:0006189">
    <property type="term" value="P:'de novo' IMP biosynthetic process"/>
    <property type="evidence" value="ECO:0007669"/>
    <property type="project" value="UniProtKB-UniRule"/>
</dbReference>
<keyword evidence="5 10" id="KW-0658">Purine biosynthesis</keyword>
<dbReference type="NCBIfam" id="NF002049">
    <property type="entry name" value="PRK00881.1"/>
    <property type="match status" value="1"/>
</dbReference>
<dbReference type="PANTHER" id="PTHR11692:SF0">
    <property type="entry name" value="BIFUNCTIONAL PURINE BIOSYNTHESIS PROTEIN ATIC"/>
    <property type="match status" value="1"/>
</dbReference>
<evidence type="ECO:0000256" key="8">
    <source>
        <dbReference type="ARBA" id="ARBA00050488"/>
    </source>
</evidence>
<dbReference type="NCBIfam" id="TIGR00355">
    <property type="entry name" value="purH"/>
    <property type="match status" value="1"/>
</dbReference>
<dbReference type="Pfam" id="PF01808">
    <property type="entry name" value="AICARFT_IMPCHas"/>
    <property type="match status" value="1"/>
</dbReference>
<dbReference type="SUPFAM" id="SSF53927">
    <property type="entry name" value="Cytidine deaminase-like"/>
    <property type="match status" value="1"/>
</dbReference>
<dbReference type="InterPro" id="IPR016193">
    <property type="entry name" value="Cytidine_deaminase-like"/>
</dbReference>
<dbReference type="Gene3D" id="3.40.50.1380">
    <property type="entry name" value="Methylglyoxal synthase-like domain"/>
    <property type="match status" value="1"/>
</dbReference>
<dbReference type="RefSeq" id="WP_159305227.1">
    <property type="nucleotide sequence ID" value="NZ_BLIS01000015.1"/>
</dbReference>
<reference evidence="12" key="1">
    <citation type="submission" date="2021-04" db="EMBL/GenBank/DDBJ databases">
        <title>Draft genomes of 20 S. canis strains.</title>
        <authorList>
            <person name="Pagnossin D."/>
            <person name="Weir W."/>
            <person name="Smith A."/>
            <person name="Ure R."/>
            <person name="Oravcova K."/>
        </authorList>
    </citation>
    <scope>NUCLEOTIDE SEQUENCE</scope>
    <source>
        <strain evidence="12">284</strain>
    </source>
</reference>